<protein>
    <recommendedName>
        <fullName evidence="1">DUF6699 domain-containing protein</fullName>
    </recommendedName>
</protein>
<comment type="caution">
    <text evidence="2">The sequence shown here is derived from an EMBL/GenBank/DDBJ whole genome shotgun (WGS) entry which is preliminary data.</text>
</comment>
<name>A0AAD7N3N9_9AGAR</name>
<dbReference type="Proteomes" id="UP001215598">
    <property type="component" value="Unassembled WGS sequence"/>
</dbReference>
<evidence type="ECO:0000259" key="1">
    <source>
        <dbReference type="Pfam" id="PF20415"/>
    </source>
</evidence>
<evidence type="ECO:0000313" key="3">
    <source>
        <dbReference type="Proteomes" id="UP001215598"/>
    </source>
</evidence>
<reference evidence="2" key="1">
    <citation type="submission" date="2023-03" db="EMBL/GenBank/DDBJ databases">
        <title>Massive genome expansion in bonnet fungi (Mycena s.s.) driven by repeated elements and novel gene families across ecological guilds.</title>
        <authorList>
            <consortium name="Lawrence Berkeley National Laboratory"/>
            <person name="Harder C.B."/>
            <person name="Miyauchi S."/>
            <person name="Viragh M."/>
            <person name="Kuo A."/>
            <person name="Thoen E."/>
            <person name="Andreopoulos B."/>
            <person name="Lu D."/>
            <person name="Skrede I."/>
            <person name="Drula E."/>
            <person name="Henrissat B."/>
            <person name="Morin E."/>
            <person name="Kohler A."/>
            <person name="Barry K."/>
            <person name="LaButti K."/>
            <person name="Morin E."/>
            <person name="Salamov A."/>
            <person name="Lipzen A."/>
            <person name="Mereny Z."/>
            <person name="Hegedus B."/>
            <person name="Baldrian P."/>
            <person name="Stursova M."/>
            <person name="Weitz H."/>
            <person name="Taylor A."/>
            <person name="Grigoriev I.V."/>
            <person name="Nagy L.G."/>
            <person name="Martin F."/>
            <person name="Kauserud H."/>
        </authorList>
    </citation>
    <scope>NUCLEOTIDE SEQUENCE</scope>
    <source>
        <strain evidence="2">CBHHK182m</strain>
    </source>
</reference>
<keyword evidence="3" id="KW-1185">Reference proteome</keyword>
<organism evidence="2 3">
    <name type="scientific">Mycena metata</name>
    <dbReference type="NCBI Taxonomy" id="1033252"/>
    <lineage>
        <taxon>Eukaryota</taxon>
        <taxon>Fungi</taxon>
        <taxon>Dikarya</taxon>
        <taxon>Basidiomycota</taxon>
        <taxon>Agaricomycotina</taxon>
        <taxon>Agaricomycetes</taxon>
        <taxon>Agaricomycetidae</taxon>
        <taxon>Agaricales</taxon>
        <taxon>Marasmiineae</taxon>
        <taxon>Mycenaceae</taxon>
        <taxon>Mycena</taxon>
    </lineage>
</organism>
<accession>A0AAD7N3N9</accession>
<proteinExistence type="predicted"/>
<feature type="domain" description="DUF6699" evidence="1">
    <location>
        <begin position="211"/>
        <end position="342"/>
    </location>
</feature>
<gene>
    <name evidence="2" type="ORF">B0H16DRAFT_995771</name>
</gene>
<sequence length="355" mass="40208">MDSQKNLWRAYAPPRNIAKLNSAWIPPADSAGLAAPFSARVHTIYPATQAVYASKASLPARNLRRMFRGLRRFISREDEGGVEYTEDHALYYPCKAAEAEESVLSDWHAFGIYSRPMVNRVEVHNTFTPSPTPYRVINLDEVDPEEVFRSLLSPGGNVHPELWIRGLEHPSLPPRPTGWPLPTPGKPLPFPWECELNPFLVRTDCGPAPVYWNIRSSELAILYGGPIDVSVPLSGADLAQPATRPFVTHMYISGLALAESGFPWKFMIKNVNGTRVRDVFRAIMDNFQEHVSRAEFEGWTPERQRRVDLEWKMRGGQRAGDGVRRVDYLCGQLCFRGLSWNQDRTGWVLHAGPEW</sequence>
<dbReference type="InterPro" id="IPR046522">
    <property type="entry name" value="DUF6699"/>
</dbReference>
<evidence type="ECO:0000313" key="2">
    <source>
        <dbReference type="EMBL" id="KAJ7744200.1"/>
    </source>
</evidence>
<dbReference type="EMBL" id="JARKIB010000088">
    <property type="protein sequence ID" value="KAJ7744200.1"/>
    <property type="molecule type" value="Genomic_DNA"/>
</dbReference>
<dbReference type="Pfam" id="PF20415">
    <property type="entry name" value="DUF6699"/>
    <property type="match status" value="1"/>
</dbReference>
<dbReference type="AlphaFoldDB" id="A0AAD7N3N9"/>